<keyword evidence="7 14" id="KW-0812">Transmembrane</keyword>
<evidence type="ECO:0000256" key="14">
    <source>
        <dbReference type="SAM" id="Phobius"/>
    </source>
</evidence>
<dbReference type="OrthoDB" id="9806130at2"/>
<dbReference type="STRING" id="290340.AAur_3024"/>
<dbReference type="InterPro" id="IPR036890">
    <property type="entry name" value="HATPase_C_sf"/>
</dbReference>
<dbReference type="SMART" id="SM00387">
    <property type="entry name" value="HATPase_c"/>
    <property type="match status" value="1"/>
</dbReference>
<dbReference type="Pfam" id="PF00512">
    <property type="entry name" value="HisKA"/>
    <property type="match status" value="1"/>
</dbReference>
<keyword evidence="8" id="KW-0547">Nucleotide-binding</keyword>
<organism evidence="16 17">
    <name type="scientific">Paenarthrobacter aurescens (strain TC1)</name>
    <dbReference type="NCBI Taxonomy" id="290340"/>
    <lineage>
        <taxon>Bacteria</taxon>
        <taxon>Bacillati</taxon>
        <taxon>Actinomycetota</taxon>
        <taxon>Actinomycetes</taxon>
        <taxon>Micrococcales</taxon>
        <taxon>Micrococcaceae</taxon>
        <taxon>Paenarthrobacter</taxon>
    </lineage>
</organism>
<dbReference type="EC" id="2.7.13.3" evidence="4"/>
<evidence type="ECO:0000256" key="8">
    <source>
        <dbReference type="ARBA" id="ARBA00022741"/>
    </source>
</evidence>
<accession>A1R916</accession>
<dbReference type="PANTHER" id="PTHR45569:SF1">
    <property type="entry name" value="SENSOR PROTEIN KDPD"/>
    <property type="match status" value="1"/>
</dbReference>
<comment type="subcellular location">
    <subcellularLocation>
        <location evidence="3">Cell membrane</location>
    </subcellularLocation>
    <subcellularLocation>
        <location evidence="2">Membrane</location>
        <topology evidence="2">Multi-pass membrane protein</topology>
    </subcellularLocation>
</comment>
<dbReference type="SUPFAM" id="SSF47384">
    <property type="entry name" value="Homodimeric domain of signal transducing histidine kinase"/>
    <property type="match status" value="1"/>
</dbReference>
<evidence type="ECO:0000256" key="4">
    <source>
        <dbReference type="ARBA" id="ARBA00012438"/>
    </source>
</evidence>
<evidence type="ECO:0000256" key="7">
    <source>
        <dbReference type="ARBA" id="ARBA00022692"/>
    </source>
</evidence>
<dbReference type="SMART" id="SM00388">
    <property type="entry name" value="HisKA"/>
    <property type="match status" value="1"/>
</dbReference>
<reference evidence="16 17" key="1">
    <citation type="journal article" date="2006" name="PLoS Genet.">
        <title>Secrets of soil survival revealed by the genome sequence of Arthrobacter aurescens TC1.</title>
        <authorList>
            <person name="Mongodin E.F."/>
            <person name="Shapir N."/>
            <person name="Daugherty S.C."/>
            <person name="DeBoy R.T."/>
            <person name="Emerson J.B."/>
            <person name="Shvartzbeyn A."/>
            <person name="Radune D."/>
            <person name="Vamathevan J."/>
            <person name="Riggs F."/>
            <person name="Grinberg V."/>
            <person name="Khouri H."/>
            <person name="Wackett L.P."/>
            <person name="Nelson K.E."/>
            <person name="Sadowsky M.J."/>
        </authorList>
    </citation>
    <scope>NUCLEOTIDE SEQUENCE [LARGE SCALE GENOMIC DNA]</scope>
    <source>
        <strain evidence="16 17">TC1</strain>
    </source>
</reference>
<dbReference type="GO" id="GO:0005524">
    <property type="term" value="F:ATP binding"/>
    <property type="evidence" value="ECO:0007669"/>
    <property type="project" value="UniProtKB-KW"/>
</dbReference>
<dbReference type="Gene3D" id="3.30.565.10">
    <property type="entry name" value="Histidine kinase-like ATPase, C-terminal domain"/>
    <property type="match status" value="1"/>
</dbReference>
<dbReference type="eggNOG" id="COG2205">
    <property type="taxonomic scope" value="Bacteria"/>
</dbReference>
<keyword evidence="5" id="KW-0597">Phosphoprotein</keyword>
<evidence type="ECO:0000313" key="17">
    <source>
        <dbReference type="Proteomes" id="UP000000637"/>
    </source>
</evidence>
<keyword evidence="9 16" id="KW-0418">Kinase</keyword>
<dbReference type="RefSeq" id="WP_011775663.1">
    <property type="nucleotide sequence ID" value="NC_008711.1"/>
</dbReference>
<comment type="catalytic activity">
    <reaction evidence="1">
        <text>ATP + protein L-histidine = ADP + protein N-phospho-L-histidine.</text>
        <dbReference type="EC" id="2.7.13.3"/>
    </reaction>
</comment>
<gene>
    <name evidence="16" type="ordered locus">AAur_3024</name>
</gene>
<dbReference type="Pfam" id="PF13493">
    <property type="entry name" value="DUF4118"/>
    <property type="match status" value="1"/>
</dbReference>
<evidence type="ECO:0000256" key="10">
    <source>
        <dbReference type="ARBA" id="ARBA00022840"/>
    </source>
</evidence>
<evidence type="ECO:0000256" key="12">
    <source>
        <dbReference type="ARBA" id="ARBA00023012"/>
    </source>
</evidence>
<name>A1R916_PAEAT</name>
<keyword evidence="12" id="KW-0902">Two-component regulatory system</keyword>
<dbReference type="SUPFAM" id="SSF55874">
    <property type="entry name" value="ATPase domain of HSP90 chaperone/DNA topoisomerase II/histidine kinase"/>
    <property type="match status" value="1"/>
</dbReference>
<evidence type="ECO:0000259" key="15">
    <source>
        <dbReference type="PROSITE" id="PS50109"/>
    </source>
</evidence>
<dbReference type="Gene3D" id="1.10.287.130">
    <property type="match status" value="1"/>
</dbReference>
<dbReference type="EMBL" id="CP000474">
    <property type="protein sequence ID" value="ABM09832.1"/>
    <property type="molecule type" value="Genomic_DNA"/>
</dbReference>
<feature type="transmembrane region" description="Helical" evidence="14">
    <location>
        <begin position="64"/>
        <end position="88"/>
    </location>
</feature>
<evidence type="ECO:0000256" key="2">
    <source>
        <dbReference type="ARBA" id="ARBA00004141"/>
    </source>
</evidence>
<keyword evidence="6" id="KW-0808">Transferase</keyword>
<evidence type="ECO:0000256" key="9">
    <source>
        <dbReference type="ARBA" id="ARBA00022777"/>
    </source>
</evidence>
<dbReference type="Proteomes" id="UP000000637">
    <property type="component" value="Chromosome"/>
</dbReference>
<evidence type="ECO:0000256" key="6">
    <source>
        <dbReference type="ARBA" id="ARBA00022679"/>
    </source>
</evidence>
<dbReference type="HOGENOM" id="CLU_000445_89_5_11"/>
<keyword evidence="17" id="KW-1185">Reference proteome</keyword>
<keyword evidence="10" id="KW-0067">ATP-binding</keyword>
<feature type="domain" description="Histidine kinase" evidence="15">
    <location>
        <begin position="281"/>
        <end position="507"/>
    </location>
</feature>
<dbReference type="InterPro" id="IPR005467">
    <property type="entry name" value="His_kinase_dom"/>
</dbReference>
<evidence type="ECO:0000256" key="1">
    <source>
        <dbReference type="ARBA" id="ARBA00000085"/>
    </source>
</evidence>
<feature type="transmembrane region" description="Helical" evidence="14">
    <location>
        <begin position="29"/>
        <end position="52"/>
    </location>
</feature>
<dbReference type="Gene3D" id="1.20.120.620">
    <property type="entry name" value="Backbone structure of the membrane domain of e. Coli histidine kinase receptor kdpd"/>
    <property type="match status" value="1"/>
</dbReference>
<keyword evidence="13 14" id="KW-0472">Membrane</keyword>
<evidence type="ECO:0000256" key="5">
    <source>
        <dbReference type="ARBA" id="ARBA00022553"/>
    </source>
</evidence>
<dbReference type="PROSITE" id="PS50109">
    <property type="entry name" value="HIS_KIN"/>
    <property type="match status" value="1"/>
</dbReference>
<dbReference type="InterPro" id="IPR052023">
    <property type="entry name" value="Histidine_kinase_KdpD"/>
</dbReference>
<evidence type="ECO:0000256" key="3">
    <source>
        <dbReference type="ARBA" id="ARBA00004236"/>
    </source>
</evidence>
<dbReference type="GO" id="GO:0005886">
    <property type="term" value="C:plasma membrane"/>
    <property type="evidence" value="ECO:0007669"/>
    <property type="project" value="UniProtKB-SubCell"/>
</dbReference>
<dbReference type="InterPro" id="IPR038318">
    <property type="entry name" value="KdpD_sf"/>
</dbReference>
<evidence type="ECO:0000256" key="11">
    <source>
        <dbReference type="ARBA" id="ARBA00022989"/>
    </source>
</evidence>
<dbReference type="AlphaFoldDB" id="A1R916"/>
<proteinExistence type="predicted"/>
<dbReference type="GO" id="GO:0000155">
    <property type="term" value="F:phosphorelay sensor kinase activity"/>
    <property type="evidence" value="ECO:0007669"/>
    <property type="project" value="InterPro"/>
</dbReference>
<sequence length="511" mass="53157">MAGPEAHNSGDDGVLLRLPPVRGIGTGRVVTGLVLAVLLPPGIELVVTVLGFRNFAMIMLLQLAVAVAVAAIGGLWPAVVAAVLGSVLLNYFSADPVGSLSIADPTTLFTVVVFLAVACGVALAVGLASRRAQEAARSGAEATALSELALRILSSDGSLETFLEKVRSNLGMEAVSLLGSQSPVAPGLAATAGAQTEWRVLASAGPNPPVTHAAADHAAVVDPHYTLLLRGGPLSAQHQRMLAAFGAFVVAVRERQQLVKSRRDNVRLAEGSKMRTSILRAVSHDLRTPLAGIKLAVSSLRQEDVSFPPDVERELLETIEEYADRLDHLVDNLLDMSRITADAVNPLLTGIVWAEVLPQALRGVSKERLRNELPPNLPPVQADAGMLERVVANIVENAVKYAPDSDVVLTARTGAGITLGDRPASELRIVDHGRGVGHKEVVDIFQPFQRFGDSTSPAPGAGISAGGGIGLGLAVAKGFSEAMGGRLAAEPTQGGGLTMVVTLPLWTGGPQ</sequence>
<dbReference type="CDD" id="cd00082">
    <property type="entry name" value="HisKA"/>
    <property type="match status" value="1"/>
</dbReference>
<dbReference type="Pfam" id="PF02518">
    <property type="entry name" value="HATPase_c"/>
    <property type="match status" value="1"/>
</dbReference>
<dbReference type="PANTHER" id="PTHR45569">
    <property type="entry name" value="SENSOR PROTEIN KDPD"/>
    <property type="match status" value="1"/>
</dbReference>
<evidence type="ECO:0000313" key="16">
    <source>
        <dbReference type="EMBL" id="ABM09832.1"/>
    </source>
</evidence>
<dbReference type="InterPro" id="IPR025201">
    <property type="entry name" value="KdpD_TM"/>
</dbReference>
<feature type="transmembrane region" description="Helical" evidence="14">
    <location>
        <begin position="108"/>
        <end position="128"/>
    </location>
</feature>
<dbReference type="InterPro" id="IPR003661">
    <property type="entry name" value="HisK_dim/P_dom"/>
</dbReference>
<dbReference type="InterPro" id="IPR003594">
    <property type="entry name" value="HATPase_dom"/>
</dbReference>
<dbReference type="PRINTS" id="PR00344">
    <property type="entry name" value="BCTRLSENSOR"/>
</dbReference>
<dbReference type="InterPro" id="IPR004358">
    <property type="entry name" value="Sig_transdc_His_kin-like_C"/>
</dbReference>
<protein>
    <recommendedName>
        <fullName evidence="4">histidine kinase</fullName>
        <ecNumber evidence="4">2.7.13.3</ecNumber>
    </recommendedName>
</protein>
<evidence type="ECO:0000256" key="13">
    <source>
        <dbReference type="ARBA" id="ARBA00023136"/>
    </source>
</evidence>
<keyword evidence="11 14" id="KW-1133">Transmembrane helix</keyword>
<dbReference type="InterPro" id="IPR036097">
    <property type="entry name" value="HisK_dim/P_sf"/>
</dbReference>
<dbReference type="KEGG" id="aau:AAur_3024"/>